<protein>
    <submittedName>
        <fullName evidence="1">Uncharacterized protein</fullName>
    </submittedName>
</protein>
<dbReference type="EMBL" id="GGEC01081417">
    <property type="protein sequence ID" value="MBX61901.1"/>
    <property type="molecule type" value="Transcribed_RNA"/>
</dbReference>
<organism evidence="1">
    <name type="scientific">Rhizophora mucronata</name>
    <name type="common">Asiatic mangrove</name>
    <dbReference type="NCBI Taxonomy" id="61149"/>
    <lineage>
        <taxon>Eukaryota</taxon>
        <taxon>Viridiplantae</taxon>
        <taxon>Streptophyta</taxon>
        <taxon>Embryophyta</taxon>
        <taxon>Tracheophyta</taxon>
        <taxon>Spermatophyta</taxon>
        <taxon>Magnoliopsida</taxon>
        <taxon>eudicotyledons</taxon>
        <taxon>Gunneridae</taxon>
        <taxon>Pentapetalae</taxon>
        <taxon>rosids</taxon>
        <taxon>fabids</taxon>
        <taxon>Malpighiales</taxon>
        <taxon>Rhizophoraceae</taxon>
        <taxon>Rhizophora</taxon>
    </lineage>
</organism>
<proteinExistence type="predicted"/>
<dbReference type="PROSITE" id="PS51257">
    <property type="entry name" value="PROKAR_LIPOPROTEIN"/>
    <property type="match status" value="1"/>
</dbReference>
<reference evidence="1" key="1">
    <citation type="submission" date="2018-02" db="EMBL/GenBank/DDBJ databases">
        <title>Rhizophora mucronata_Transcriptome.</title>
        <authorList>
            <person name="Meera S.P."/>
            <person name="Sreeshan A."/>
            <person name="Augustine A."/>
        </authorList>
    </citation>
    <scope>NUCLEOTIDE SEQUENCE</scope>
    <source>
        <tissue evidence="1">Leaf</tissue>
    </source>
</reference>
<sequence length="78" mass="8354">MFRKLATKINSLSSSLLRVFRNSALYLSLTSCEADLPRNSTCFLQYSMVTARGALETLRSGIGGLSSEYAPAAASLSS</sequence>
<dbReference type="AlphaFoldDB" id="A0A2P2Q4M4"/>
<evidence type="ECO:0000313" key="1">
    <source>
        <dbReference type="EMBL" id="MBX61901.1"/>
    </source>
</evidence>
<accession>A0A2P2Q4M4</accession>
<name>A0A2P2Q4M4_RHIMU</name>